<sequence>MSISDGYWVMLKPLSPGQHTIRFGGSFVRGPGTGFMVDTTYVVTVSQ</sequence>
<evidence type="ECO:0000313" key="2">
    <source>
        <dbReference type="EMBL" id="MDQ6410707.1"/>
    </source>
</evidence>
<comment type="caution">
    <text evidence="2">The sequence shown here is derived from an EMBL/GenBank/DDBJ whole genome shotgun (WGS) entry which is preliminary data.</text>
</comment>
<evidence type="ECO:0000313" key="4">
    <source>
        <dbReference type="Proteomes" id="UP001242288"/>
    </source>
</evidence>
<dbReference type="EMBL" id="JAPKHW010000024">
    <property type="protein sequence ID" value="MCX4148889.1"/>
    <property type="molecule type" value="Genomic_DNA"/>
</dbReference>
<dbReference type="Proteomes" id="UP001242288">
    <property type="component" value="Unassembled WGS sequence"/>
</dbReference>
<reference evidence="2" key="1">
    <citation type="submission" date="2022-06" db="EMBL/GenBank/DDBJ databases">
        <title>PHB producers.</title>
        <authorList>
            <person name="Besaury L."/>
        </authorList>
    </citation>
    <scope>NUCLEOTIDE SEQUENCE</scope>
    <source>
        <strain evidence="2 3">SEWS6</strain>
    </source>
</reference>
<name>A0AAP5EYR2_9BURK</name>
<dbReference type="RefSeq" id="WP_266240655.1">
    <property type="nucleotide sequence ID" value="NZ_JAMXWF010000024.1"/>
</dbReference>
<dbReference type="EMBL" id="JAMXWF010000024">
    <property type="protein sequence ID" value="MDQ6410707.1"/>
    <property type="molecule type" value="Genomic_DNA"/>
</dbReference>
<dbReference type="Proteomes" id="UP001209412">
    <property type="component" value="Unassembled WGS sequence"/>
</dbReference>
<protein>
    <submittedName>
        <fullName evidence="2">Uncharacterized protein</fullName>
    </submittedName>
</protein>
<dbReference type="AlphaFoldDB" id="A0AAP5EYR2"/>
<proteinExistence type="predicted"/>
<keyword evidence="3" id="KW-1185">Reference proteome</keyword>
<organism evidence="2 4">
    <name type="scientific">Paraburkholderia madseniana</name>
    <dbReference type="NCBI Taxonomy" id="2599607"/>
    <lineage>
        <taxon>Bacteria</taxon>
        <taxon>Pseudomonadati</taxon>
        <taxon>Pseudomonadota</taxon>
        <taxon>Betaproteobacteria</taxon>
        <taxon>Burkholderiales</taxon>
        <taxon>Burkholderiaceae</taxon>
        <taxon>Paraburkholderia</taxon>
    </lineage>
</organism>
<gene>
    <name evidence="2" type="ORF">NIE36_26380</name>
    <name evidence="1" type="ORF">OSB80_26460</name>
</gene>
<evidence type="ECO:0000313" key="3">
    <source>
        <dbReference type="Proteomes" id="UP001209412"/>
    </source>
</evidence>
<evidence type="ECO:0000313" key="1">
    <source>
        <dbReference type="EMBL" id="MCX4148889.1"/>
    </source>
</evidence>
<accession>A0AAP5EYR2</accession>